<dbReference type="EMBL" id="DSFE01000033">
    <property type="protein sequence ID" value="HEU97450.1"/>
    <property type="molecule type" value="Genomic_DNA"/>
</dbReference>
<dbReference type="Gene3D" id="3.90.1170.20">
    <property type="entry name" value="Quinolinate phosphoribosyl transferase, N-terminal domain"/>
    <property type="match status" value="1"/>
</dbReference>
<dbReference type="PANTHER" id="PTHR32179">
    <property type="entry name" value="NICOTINATE-NUCLEOTIDE PYROPHOSPHORYLASE [CARBOXYLATING]"/>
    <property type="match status" value="1"/>
</dbReference>
<dbReference type="InterPro" id="IPR036068">
    <property type="entry name" value="Nicotinate_pribotase-like_C"/>
</dbReference>
<dbReference type="AlphaFoldDB" id="A0A7C2UKR3"/>
<dbReference type="SUPFAM" id="SSF51690">
    <property type="entry name" value="Nicotinate/Quinolinate PRTase C-terminal domain-like"/>
    <property type="match status" value="1"/>
</dbReference>
<feature type="domain" description="Quinolinate phosphoribosyl transferase N-terminal" evidence="5">
    <location>
        <begin position="24"/>
        <end position="107"/>
    </location>
</feature>
<dbReference type="SUPFAM" id="SSF54675">
    <property type="entry name" value="Nicotinate/Quinolinate PRTase N-terminal domain-like"/>
    <property type="match status" value="1"/>
</dbReference>
<dbReference type="InterPro" id="IPR027277">
    <property type="entry name" value="NadC/ModD"/>
</dbReference>
<dbReference type="InterPro" id="IPR022412">
    <property type="entry name" value="Quinolinate_PRibosylTrfase_N"/>
</dbReference>
<keyword evidence="2" id="KW-0328">Glycosyltransferase</keyword>
<sequence>MLRKNWLFDSELEELLREDLPQADATSIRLFREEDEGEALLISRERGRVCCTEEAAELYSIVGCSAEAMVSSGREVEPGEVLLRAVGNAYSLHSAWRVAQILVSYMSGISTYTAKLVEEARRGNPTVIVAATRQSFPGMRKLSIKAVYAGGGEIHRQSLSDAILIFSNHL</sequence>
<evidence type="ECO:0000313" key="6">
    <source>
        <dbReference type="EMBL" id="HEU97450.1"/>
    </source>
</evidence>
<dbReference type="PANTHER" id="PTHR32179:SF4">
    <property type="entry name" value="PYROPHOSPHORYLASE MODD-RELATED"/>
    <property type="match status" value="1"/>
</dbReference>
<protein>
    <submittedName>
        <fullName evidence="6">ModD protein</fullName>
    </submittedName>
</protein>
<organism evidence="6">
    <name type="scientific">Fervidicoccus fontis</name>
    <dbReference type="NCBI Taxonomy" id="683846"/>
    <lineage>
        <taxon>Archaea</taxon>
        <taxon>Thermoproteota</taxon>
        <taxon>Thermoprotei</taxon>
        <taxon>Fervidicoccales</taxon>
        <taxon>Fervidicoccaceae</taxon>
        <taxon>Fervidicoccus</taxon>
    </lineage>
</organism>
<dbReference type="Pfam" id="PF02749">
    <property type="entry name" value="QRPTase_N"/>
    <property type="match status" value="1"/>
</dbReference>
<evidence type="ECO:0000256" key="1">
    <source>
        <dbReference type="ARBA" id="ARBA00009400"/>
    </source>
</evidence>
<keyword evidence="3" id="KW-0808">Transferase</keyword>
<dbReference type="Pfam" id="PF01729">
    <property type="entry name" value="QRPTase_C"/>
    <property type="match status" value="1"/>
</dbReference>
<dbReference type="GO" id="GO:0034213">
    <property type="term" value="P:quinolinate catabolic process"/>
    <property type="evidence" value="ECO:0007669"/>
    <property type="project" value="TreeGrafter"/>
</dbReference>
<evidence type="ECO:0000256" key="2">
    <source>
        <dbReference type="ARBA" id="ARBA00022676"/>
    </source>
</evidence>
<dbReference type="Proteomes" id="UP000885664">
    <property type="component" value="Unassembled WGS sequence"/>
</dbReference>
<dbReference type="GO" id="GO:0004514">
    <property type="term" value="F:nicotinate-nucleotide diphosphorylase (carboxylating) activity"/>
    <property type="evidence" value="ECO:0007669"/>
    <property type="project" value="InterPro"/>
</dbReference>
<gene>
    <name evidence="6" type="ORF">ENO36_01140</name>
</gene>
<feature type="domain" description="Quinolinate phosphoribosyl transferase C-terminal" evidence="4">
    <location>
        <begin position="109"/>
        <end position="170"/>
    </location>
</feature>
<accession>A0A7C2UKR3</accession>
<dbReference type="GO" id="GO:0009435">
    <property type="term" value="P:NAD+ biosynthetic process"/>
    <property type="evidence" value="ECO:0007669"/>
    <property type="project" value="InterPro"/>
</dbReference>
<evidence type="ECO:0000259" key="4">
    <source>
        <dbReference type="Pfam" id="PF01729"/>
    </source>
</evidence>
<reference evidence="6" key="1">
    <citation type="journal article" date="2020" name="mSystems">
        <title>Genome- and Community-Level Interaction Insights into Carbon Utilization and Element Cycling Functions of Hydrothermarchaeota in Hydrothermal Sediment.</title>
        <authorList>
            <person name="Zhou Z."/>
            <person name="Liu Y."/>
            <person name="Xu W."/>
            <person name="Pan J."/>
            <person name="Luo Z.H."/>
            <person name="Li M."/>
        </authorList>
    </citation>
    <scope>NUCLEOTIDE SEQUENCE [LARGE SCALE GENOMIC DNA]</scope>
    <source>
        <strain evidence="6">SpSt-1259</strain>
    </source>
</reference>
<dbReference type="GO" id="GO:0005737">
    <property type="term" value="C:cytoplasm"/>
    <property type="evidence" value="ECO:0007669"/>
    <property type="project" value="TreeGrafter"/>
</dbReference>
<dbReference type="InterPro" id="IPR002638">
    <property type="entry name" value="Quinolinate_PRibosylTrfase_C"/>
</dbReference>
<dbReference type="InterPro" id="IPR013785">
    <property type="entry name" value="Aldolase_TIM"/>
</dbReference>
<feature type="non-terminal residue" evidence="6">
    <location>
        <position position="170"/>
    </location>
</feature>
<comment type="caution">
    <text evidence="6">The sequence shown here is derived from an EMBL/GenBank/DDBJ whole genome shotgun (WGS) entry which is preliminary data.</text>
</comment>
<evidence type="ECO:0000256" key="3">
    <source>
        <dbReference type="ARBA" id="ARBA00022679"/>
    </source>
</evidence>
<dbReference type="Gene3D" id="3.20.20.70">
    <property type="entry name" value="Aldolase class I"/>
    <property type="match status" value="1"/>
</dbReference>
<name>A0A7C2UKR3_9CREN</name>
<dbReference type="InterPro" id="IPR037128">
    <property type="entry name" value="Quinolinate_PRibosylTase_N_sf"/>
</dbReference>
<proteinExistence type="inferred from homology"/>
<evidence type="ECO:0000259" key="5">
    <source>
        <dbReference type="Pfam" id="PF02749"/>
    </source>
</evidence>
<comment type="similarity">
    <text evidence="1">Belongs to the NadC/ModD family.</text>
</comment>